<reference evidence="1 2" key="1">
    <citation type="submission" date="2021-06" db="EMBL/GenBank/DDBJ databases">
        <authorList>
            <person name="Palmer J.M."/>
        </authorList>
    </citation>
    <scope>NUCLEOTIDE SEQUENCE [LARGE SCALE GENOMIC DNA]</scope>
    <source>
        <strain evidence="1 2">GA_2019</strain>
        <tissue evidence="1">Muscle</tissue>
    </source>
</reference>
<dbReference type="Proteomes" id="UP001476798">
    <property type="component" value="Unassembled WGS sequence"/>
</dbReference>
<accession>A0ABV0N6H3</accession>
<protein>
    <submittedName>
        <fullName evidence="1">Uncharacterized protein</fullName>
    </submittedName>
</protein>
<sequence length="154" mass="18281">MNKDYSYKDSWASLRTQLSTNQLYMISRLHCICINRTELEMGTKFGTFIGTDQIPLVLQSTDSHKIKRYHVLVPKRIIVTLREWKSGRFSMPDMNTALHAQQHNDVSSRCYRQQSKHGCRQALESMAPLFKMRCRLRTLQYLCREVQGQRREYF</sequence>
<evidence type="ECO:0000313" key="1">
    <source>
        <dbReference type="EMBL" id="MEQ2166968.1"/>
    </source>
</evidence>
<organism evidence="1 2">
    <name type="scientific">Goodea atripinnis</name>
    <dbReference type="NCBI Taxonomy" id="208336"/>
    <lineage>
        <taxon>Eukaryota</taxon>
        <taxon>Metazoa</taxon>
        <taxon>Chordata</taxon>
        <taxon>Craniata</taxon>
        <taxon>Vertebrata</taxon>
        <taxon>Euteleostomi</taxon>
        <taxon>Actinopterygii</taxon>
        <taxon>Neopterygii</taxon>
        <taxon>Teleostei</taxon>
        <taxon>Neoteleostei</taxon>
        <taxon>Acanthomorphata</taxon>
        <taxon>Ovalentaria</taxon>
        <taxon>Atherinomorphae</taxon>
        <taxon>Cyprinodontiformes</taxon>
        <taxon>Goodeidae</taxon>
        <taxon>Goodea</taxon>
    </lineage>
</organism>
<keyword evidence="2" id="KW-1185">Reference proteome</keyword>
<proteinExistence type="predicted"/>
<evidence type="ECO:0000313" key="2">
    <source>
        <dbReference type="Proteomes" id="UP001476798"/>
    </source>
</evidence>
<dbReference type="EMBL" id="JAHRIO010027610">
    <property type="protein sequence ID" value="MEQ2166968.1"/>
    <property type="molecule type" value="Genomic_DNA"/>
</dbReference>
<comment type="caution">
    <text evidence="1">The sequence shown here is derived from an EMBL/GenBank/DDBJ whole genome shotgun (WGS) entry which is preliminary data.</text>
</comment>
<name>A0ABV0N6H3_9TELE</name>
<gene>
    <name evidence="1" type="ORF">GOODEAATRI_033896</name>
</gene>